<keyword evidence="9" id="KW-1185">Reference proteome</keyword>
<evidence type="ECO:0000256" key="4">
    <source>
        <dbReference type="ARBA" id="ARBA00022729"/>
    </source>
</evidence>
<name>A0AA48GYC6_9BACT</name>
<sequence length="518" mass="55767">MRALAALLACALLPAARPEVKEAPIRAHMAFLADDLLEGRGTGQRGGDLAVAYLEAQLRALGLRPVAGDGYRQRIDVLGARTLMDRSSVAFRAGGADLRPAAGADIVFASGDGAARAAFSAPVLFVGYGVEAPEERWDDYKGADCRGRLLVMLANDPPPTAGEPGRFDGAGLTRHGRWTTKFEQAARRGAAGVLLIHTTESATYDWSVVAAGFRGEKFRVASGQPGCPVQGWITEAFARRLLASAGQDLDALRAAAATRAFRPVALAATADATLETQVRTFPQYNVAARLPGTDLREEAVVYSAHWDHLGIQDGVIINGAVDNASAVGALLAIAQASVGHPARRTQIFLFTCGEEQGLLGAEGYVRAPLWPLERTVADLNLESLNWVGPARDIEFLGGERSTLLDLGRRAAARLGMRLRAPEPDVQGLFFRSDHDPFVRAGIPALSPGFSLAGQRDYVHDPEASRAKARTYLDRYHRPADRYDPAWDLRGMVQQAQFILDLGRLVADTPARPTWVRRP</sequence>
<dbReference type="AlphaFoldDB" id="A0AA48GYC6"/>
<keyword evidence="3" id="KW-0479">Metal-binding</keyword>
<dbReference type="GO" id="GO:0046872">
    <property type="term" value="F:metal ion binding"/>
    <property type="evidence" value="ECO:0007669"/>
    <property type="project" value="UniProtKB-KW"/>
</dbReference>
<keyword evidence="6" id="KW-0862">Zinc</keyword>
<evidence type="ECO:0000256" key="3">
    <source>
        <dbReference type="ARBA" id="ARBA00022723"/>
    </source>
</evidence>
<keyword evidence="5" id="KW-0378">Hydrolase</keyword>
<evidence type="ECO:0000256" key="2">
    <source>
        <dbReference type="ARBA" id="ARBA00022670"/>
    </source>
</evidence>
<protein>
    <recommendedName>
        <fullName evidence="7">Peptidase M28 domain-containing protein</fullName>
    </recommendedName>
</protein>
<proteinExistence type="predicted"/>
<keyword evidence="2" id="KW-0645">Protease</keyword>
<evidence type="ECO:0000256" key="6">
    <source>
        <dbReference type="ARBA" id="ARBA00022833"/>
    </source>
</evidence>
<dbReference type="Proteomes" id="UP001228113">
    <property type="component" value="Chromosome"/>
</dbReference>
<organism evidence="8 9">
    <name type="scientific">Mesoterricola sediminis</name>
    <dbReference type="NCBI Taxonomy" id="2927980"/>
    <lineage>
        <taxon>Bacteria</taxon>
        <taxon>Pseudomonadati</taxon>
        <taxon>Acidobacteriota</taxon>
        <taxon>Holophagae</taxon>
        <taxon>Holophagales</taxon>
        <taxon>Holophagaceae</taxon>
        <taxon>Mesoterricola</taxon>
    </lineage>
</organism>
<dbReference type="InterPro" id="IPR007484">
    <property type="entry name" value="Peptidase_M28"/>
</dbReference>
<dbReference type="Gene3D" id="3.40.630.10">
    <property type="entry name" value="Zn peptidases"/>
    <property type="match status" value="1"/>
</dbReference>
<gene>
    <name evidence="8" type="ORF">METESE_16230</name>
</gene>
<dbReference type="SUPFAM" id="SSF53187">
    <property type="entry name" value="Zn-dependent exopeptidases"/>
    <property type="match status" value="1"/>
</dbReference>
<evidence type="ECO:0000313" key="8">
    <source>
        <dbReference type="EMBL" id="BDU76665.1"/>
    </source>
</evidence>
<evidence type="ECO:0000256" key="1">
    <source>
        <dbReference type="ARBA" id="ARBA00022438"/>
    </source>
</evidence>
<dbReference type="GO" id="GO:0006508">
    <property type="term" value="P:proteolysis"/>
    <property type="evidence" value="ECO:0007669"/>
    <property type="project" value="UniProtKB-KW"/>
</dbReference>
<evidence type="ECO:0000256" key="5">
    <source>
        <dbReference type="ARBA" id="ARBA00022801"/>
    </source>
</evidence>
<dbReference type="KEGG" id="msea:METESE_16230"/>
<keyword evidence="1" id="KW-0031">Aminopeptidase</keyword>
<feature type="domain" description="Peptidase M28" evidence="7">
    <location>
        <begin position="285"/>
        <end position="488"/>
    </location>
</feature>
<dbReference type="Pfam" id="PF04389">
    <property type="entry name" value="Peptidase_M28"/>
    <property type="match status" value="1"/>
</dbReference>
<dbReference type="InterPro" id="IPR045175">
    <property type="entry name" value="M28_fam"/>
</dbReference>
<keyword evidence="4" id="KW-0732">Signal</keyword>
<dbReference type="PANTHER" id="PTHR12147:SF56">
    <property type="entry name" value="AMINOPEPTIDASE YDR415C-RELATED"/>
    <property type="match status" value="1"/>
</dbReference>
<dbReference type="GO" id="GO:0008235">
    <property type="term" value="F:metalloexopeptidase activity"/>
    <property type="evidence" value="ECO:0007669"/>
    <property type="project" value="InterPro"/>
</dbReference>
<evidence type="ECO:0000313" key="9">
    <source>
        <dbReference type="Proteomes" id="UP001228113"/>
    </source>
</evidence>
<dbReference type="PANTHER" id="PTHR12147">
    <property type="entry name" value="METALLOPEPTIDASE M28 FAMILY MEMBER"/>
    <property type="match status" value="1"/>
</dbReference>
<dbReference type="GO" id="GO:0004177">
    <property type="term" value="F:aminopeptidase activity"/>
    <property type="evidence" value="ECO:0007669"/>
    <property type="project" value="UniProtKB-KW"/>
</dbReference>
<dbReference type="Gene3D" id="3.50.30.30">
    <property type="match status" value="1"/>
</dbReference>
<accession>A0AA48GYC6</accession>
<dbReference type="EMBL" id="AP027081">
    <property type="protein sequence ID" value="BDU76665.1"/>
    <property type="molecule type" value="Genomic_DNA"/>
</dbReference>
<reference evidence="8" key="1">
    <citation type="journal article" date="2023" name="Int. J. Syst. Evol. Microbiol.">
        <title>Mesoterricola silvestris gen. nov., sp. nov., Mesoterricola sediminis sp. nov., Geothrix oryzae sp. nov., Geothrix edaphica sp. nov., Geothrix rubra sp. nov., and Geothrix limicola sp. nov., six novel members of Acidobacteriota isolated from soils.</title>
        <authorList>
            <person name="Itoh H."/>
            <person name="Sugisawa Y."/>
            <person name="Mise K."/>
            <person name="Xu Z."/>
            <person name="Kuniyasu M."/>
            <person name="Ushijima N."/>
            <person name="Kawano K."/>
            <person name="Kobayashi E."/>
            <person name="Shiratori Y."/>
            <person name="Masuda Y."/>
            <person name="Senoo K."/>
        </authorList>
    </citation>
    <scope>NUCLEOTIDE SEQUENCE</scope>
    <source>
        <strain evidence="8">W786</strain>
    </source>
</reference>
<evidence type="ECO:0000259" key="7">
    <source>
        <dbReference type="Pfam" id="PF04389"/>
    </source>
</evidence>